<sequence length="191" mass="20955">MNIPGEDEIRALHERHAPSAEALELVHGHCVTVWRIARQLIDRGGPAVDADLVRAGCLLHDIGVYRLYDRAGRLDHSTYVRHGILGHRLLADAGYPERLCRFCSCHTGVGLTRADIARQRLPLPPGDCLARTAEERLVMYADKFHTKADPARLLSYEESRPGSAGSARTRRPGSPPSARSSASRAPCPRPG</sequence>
<protein>
    <recommendedName>
        <fullName evidence="2">HD domain-containing protein</fullName>
    </recommendedName>
</protein>
<dbReference type="EMBL" id="FOLM01000016">
    <property type="protein sequence ID" value="SFD47164.1"/>
    <property type="molecule type" value="Genomic_DNA"/>
</dbReference>
<dbReference type="Gene3D" id="1.10.3210.10">
    <property type="entry name" value="Hypothetical protein af1432"/>
    <property type="match status" value="1"/>
</dbReference>
<evidence type="ECO:0000259" key="2">
    <source>
        <dbReference type="Pfam" id="PF01966"/>
    </source>
</evidence>
<dbReference type="InterPro" id="IPR003607">
    <property type="entry name" value="HD/PDEase_dom"/>
</dbReference>
<evidence type="ECO:0000256" key="1">
    <source>
        <dbReference type="SAM" id="MobiDB-lite"/>
    </source>
</evidence>
<dbReference type="InterPro" id="IPR006675">
    <property type="entry name" value="HDIG_dom"/>
</dbReference>
<feature type="domain" description="HD" evidence="2">
    <location>
        <begin position="28"/>
        <end position="146"/>
    </location>
</feature>
<keyword evidence="4" id="KW-1185">Reference proteome</keyword>
<dbReference type="Proteomes" id="UP000199207">
    <property type="component" value="Unassembled WGS sequence"/>
</dbReference>
<dbReference type="STRING" id="910347.SAMN05421773_11680"/>
<proteinExistence type="predicted"/>
<reference evidence="3 4" key="1">
    <citation type="submission" date="2016-10" db="EMBL/GenBank/DDBJ databases">
        <authorList>
            <person name="de Groot N.N."/>
        </authorList>
    </citation>
    <scope>NUCLEOTIDE SEQUENCE [LARGE SCALE GENOMIC DNA]</scope>
    <source>
        <strain evidence="3 4">CGMCC 4.5739</strain>
    </source>
</reference>
<feature type="compositionally biased region" description="Basic and acidic residues" evidence="1">
    <location>
        <begin position="151"/>
        <end position="160"/>
    </location>
</feature>
<dbReference type="Pfam" id="PF01966">
    <property type="entry name" value="HD"/>
    <property type="match status" value="1"/>
</dbReference>
<feature type="region of interest" description="Disordered" evidence="1">
    <location>
        <begin position="151"/>
        <end position="191"/>
    </location>
</feature>
<name>A0A1I1SL19_9ACTN</name>
<dbReference type="SUPFAM" id="SSF109604">
    <property type="entry name" value="HD-domain/PDEase-like"/>
    <property type="match status" value="1"/>
</dbReference>
<evidence type="ECO:0000313" key="3">
    <source>
        <dbReference type="EMBL" id="SFD47164.1"/>
    </source>
</evidence>
<dbReference type="NCBIfam" id="TIGR00277">
    <property type="entry name" value="HDIG"/>
    <property type="match status" value="1"/>
</dbReference>
<dbReference type="AlphaFoldDB" id="A0A1I1SL19"/>
<dbReference type="CDD" id="cd00077">
    <property type="entry name" value="HDc"/>
    <property type="match status" value="1"/>
</dbReference>
<dbReference type="InterPro" id="IPR006674">
    <property type="entry name" value="HD_domain"/>
</dbReference>
<feature type="compositionally biased region" description="Low complexity" evidence="1">
    <location>
        <begin position="176"/>
        <end position="191"/>
    </location>
</feature>
<gene>
    <name evidence="3" type="ORF">SAMN05421773_11680</name>
</gene>
<organism evidence="3 4">
    <name type="scientific">Streptomyces aidingensis</name>
    <dbReference type="NCBI Taxonomy" id="910347"/>
    <lineage>
        <taxon>Bacteria</taxon>
        <taxon>Bacillati</taxon>
        <taxon>Actinomycetota</taxon>
        <taxon>Actinomycetes</taxon>
        <taxon>Kitasatosporales</taxon>
        <taxon>Streptomycetaceae</taxon>
        <taxon>Streptomyces</taxon>
    </lineage>
</organism>
<accession>A0A1I1SL19</accession>
<evidence type="ECO:0000313" key="4">
    <source>
        <dbReference type="Proteomes" id="UP000199207"/>
    </source>
</evidence>
<dbReference type="RefSeq" id="WP_342747002.1">
    <property type="nucleotide sequence ID" value="NZ_FOLM01000016.1"/>
</dbReference>